<evidence type="ECO:0000313" key="1">
    <source>
        <dbReference type="EMBL" id="CEM27477.1"/>
    </source>
</evidence>
<proteinExistence type="predicted"/>
<accession>A0A0G4GDK6</accession>
<organism evidence="1">
    <name type="scientific">Chromera velia CCMP2878</name>
    <dbReference type="NCBI Taxonomy" id="1169474"/>
    <lineage>
        <taxon>Eukaryota</taxon>
        <taxon>Sar</taxon>
        <taxon>Alveolata</taxon>
        <taxon>Colpodellida</taxon>
        <taxon>Chromeraceae</taxon>
        <taxon>Chromera</taxon>
    </lineage>
</organism>
<name>A0A0G4GDK6_9ALVE</name>
<protein>
    <submittedName>
        <fullName evidence="1">Uncharacterized protein</fullName>
    </submittedName>
</protein>
<dbReference type="VEuPathDB" id="CryptoDB:Cvel_21419"/>
<sequence length="133" mass="15119">MPSFSSSSNQITERQRVQSLILLLPYLKSTDYARLVVCSHSARSAVSVHLRKAIYTFPSLSDSFQTSLDYWCHLWFFFLKTLNLRALDRKKELGLNVLPTDATVATLCAVLRRLDHSMIGQVDLFSPLKPSNL</sequence>
<dbReference type="EMBL" id="CDMZ01001112">
    <property type="protein sequence ID" value="CEM27477.1"/>
    <property type="molecule type" value="Genomic_DNA"/>
</dbReference>
<reference evidence="1" key="1">
    <citation type="submission" date="2014-11" db="EMBL/GenBank/DDBJ databases">
        <authorList>
            <person name="Otto D Thomas"/>
            <person name="Naeem Raeece"/>
        </authorList>
    </citation>
    <scope>NUCLEOTIDE SEQUENCE</scope>
</reference>
<gene>
    <name evidence="1" type="ORF">Cvel_21419</name>
</gene>
<dbReference type="AlphaFoldDB" id="A0A0G4GDK6"/>